<proteinExistence type="predicted"/>
<gene>
    <name evidence="1" type="ORF">SAMN02745163_03663</name>
</gene>
<dbReference type="EMBL" id="FQZB01000016">
    <property type="protein sequence ID" value="SHK35549.1"/>
    <property type="molecule type" value="Genomic_DNA"/>
</dbReference>
<protein>
    <submittedName>
        <fullName evidence="1">Uncharacterized protein</fullName>
    </submittedName>
</protein>
<organism evidence="1 2">
    <name type="scientific">Clostridium cavendishii DSM 21758</name>
    <dbReference type="NCBI Taxonomy" id="1121302"/>
    <lineage>
        <taxon>Bacteria</taxon>
        <taxon>Bacillati</taxon>
        <taxon>Bacillota</taxon>
        <taxon>Clostridia</taxon>
        <taxon>Eubacteriales</taxon>
        <taxon>Clostridiaceae</taxon>
        <taxon>Clostridium</taxon>
    </lineage>
</organism>
<reference evidence="1 2" key="1">
    <citation type="submission" date="2016-11" db="EMBL/GenBank/DDBJ databases">
        <authorList>
            <person name="Jaros S."/>
            <person name="Januszkiewicz K."/>
            <person name="Wedrychowicz H."/>
        </authorList>
    </citation>
    <scope>NUCLEOTIDE SEQUENCE [LARGE SCALE GENOMIC DNA]</scope>
    <source>
        <strain evidence="1 2">DSM 21758</strain>
    </source>
</reference>
<dbReference type="STRING" id="1121302.SAMN02745163_03663"/>
<accession>A0A1M6RSW6</accession>
<name>A0A1M6RSW6_9CLOT</name>
<dbReference type="Proteomes" id="UP000184310">
    <property type="component" value="Unassembled WGS sequence"/>
</dbReference>
<evidence type="ECO:0000313" key="2">
    <source>
        <dbReference type="Proteomes" id="UP000184310"/>
    </source>
</evidence>
<dbReference type="AlphaFoldDB" id="A0A1M6RSW6"/>
<evidence type="ECO:0000313" key="1">
    <source>
        <dbReference type="EMBL" id="SHK35549.1"/>
    </source>
</evidence>
<sequence>MKLGLDVINMKEIKMKENLIEEKIKIYLKEIQNICWFIHAGENSGKYTVAVSFTEAWDDWNDRMMELWSIKTHNIEVVAIDIIGDESIDLIFDRVAQASGPKISDGLLRFQERLEDMGLDSDGCGLEYEVMDFIKRDIAWACIEFVIGKKDFFNEVLQVLSEGRWPCSWDGSYPEGRFVVM</sequence>
<keyword evidence="2" id="KW-1185">Reference proteome</keyword>